<organism evidence="1 2">
    <name type="scientific">Gigaspora margarita</name>
    <dbReference type="NCBI Taxonomy" id="4874"/>
    <lineage>
        <taxon>Eukaryota</taxon>
        <taxon>Fungi</taxon>
        <taxon>Fungi incertae sedis</taxon>
        <taxon>Mucoromycota</taxon>
        <taxon>Glomeromycotina</taxon>
        <taxon>Glomeromycetes</taxon>
        <taxon>Diversisporales</taxon>
        <taxon>Gigasporaceae</taxon>
        <taxon>Gigaspora</taxon>
    </lineage>
</organism>
<evidence type="ECO:0000313" key="2">
    <source>
        <dbReference type="Proteomes" id="UP000789901"/>
    </source>
</evidence>
<protein>
    <submittedName>
        <fullName evidence="1">22963_t:CDS:1</fullName>
    </submittedName>
</protein>
<dbReference type="EMBL" id="CAJVQB010009375">
    <property type="protein sequence ID" value="CAG8729493.1"/>
    <property type="molecule type" value="Genomic_DNA"/>
</dbReference>
<sequence length="43" mass="4798">MHLDDISLLNSATLSLGVQYNNLDLVVISYHSKYWLLAEACSS</sequence>
<name>A0ABN7V519_GIGMA</name>
<evidence type="ECO:0000313" key="1">
    <source>
        <dbReference type="EMBL" id="CAG8729493.1"/>
    </source>
</evidence>
<comment type="caution">
    <text evidence="1">The sequence shown here is derived from an EMBL/GenBank/DDBJ whole genome shotgun (WGS) entry which is preliminary data.</text>
</comment>
<accession>A0ABN7V519</accession>
<dbReference type="Proteomes" id="UP000789901">
    <property type="component" value="Unassembled WGS sequence"/>
</dbReference>
<keyword evidence="2" id="KW-1185">Reference proteome</keyword>
<reference evidence="1 2" key="1">
    <citation type="submission" date="2021-06" db="EMBL/GenBank/DDBJ databases">
        <authorList>
            <person name="Kallberg Y."/>
            <person name="Tangrot J."/>
            <person name="Rosling A."/>
        </authorList>
    </citation>
    <scope>NUCLEOTIDE SEQUENCE [LARGE SCALE GENOMIC DNA]</scope>
    <source>
        <strain evidence="1 2">120-4 pot B 10/14</strain>
    </source>
</reference>
<proteinExistence type="predicted"/>
<gene>
    <name evidence="1" type="ORF">GMARGA_LOCUS14260</name>
</gene>